<gene>
    <name evidence="2" type="ORF">GCM10011583_50330</name>
</gene>
<dbReference type="RefSeq" id="WP_189109827.1">
    <property type="nucleotide sequence ID" value="NZ_BMMV01000018.1"/>
</dbReference>
<proteinExistence type="predicted"/>
<sequence>MQSSQRRIVRTAPLPAADESVSRPQHSDLFLEAHYTVDLPPLEDDAEFDGAPATDSGAYRGGRPHAGG</sequence>
<protein>
    <submittedName>
        <fullName evidence="2">Uncharacterized protein</fullName>
    </submittedName>
</protein>
<evidence type="ECO:0000313" key="3">
    <source>
        <dbReference type="Proteomes" id="UP000660265"/>
    </source>
</evidence>
<comment type="caution">
    <text evidence="2">The sequence shown here is derived from an EMBL/GenBank/DDBJ whole genome shotgun (WGS) entry which is preliminary data.</text>
</comment>
<evidence type="ECO:0000256" key="1">
    <source>
        <dbReference type="SAM" id="MobiDB-lite"/>
    </source>
</evidence>
<reference evidence="3" key="1">
    <citation type="journal article" date="2019" name="Int. J. Syst. Evol. Microbiol.">
        <title>The Global Catalogue of Microorganisms (GCM) 10K type strain sequencing project: providing services to taxonomists for standard genome sequencing and annotation.</title>
        <authorList>
            <consortium name="The Broad Institute Genomics Platform"/>
            <consortium name="The Broad Institute Genome Sequencing Center for Infectious Disease"/>
            <person name="Wu L."/>
            <person name="Ma J."/>
        </authorList>
    </citation>
    <scope>NUCLEOTIDE SEQUENCE [LARGE SCALE GENOMIC DNA]</scope>
    <source>
        <strain evidence="3">CGMCC 4.7275</strain>
    </source>
</reference>
<dbReference type="EMBL" id="BMMV01000018">
    <property type="protein sequence ID" value="GGK12188.1"/>
    <property type="molecule type" value="Genomic_DNA"/>
</dbReference>
<organism evidence="2 3">
    <name type="scientific">Streptomyces camponoticapitis</name>
    <dbReference type="NCBI Taxonomy" id="1616125"/>
    <lineage>
        <taxon>Bacteria</taxon>
        <taxon>Bacillati</taxon>
        <taxon>Actinomycetota</taxon>
        <taxon>Actinomycetes</taxon>
        <taxon>Kitasatosporales</taxon>
        <taxon>Streptomycetaceae</taxon>
        <taxon>Streptomyces</taxon>
    </lineage>
</organism>
<feature type="region of interest" description="Disordered" evidence="1">
    <location>
        <begin position="41"/>
        <end position="68"/>
    </location>
</feature>
<name>A0ABQ2EJX8_9ACTN</name>
<feature type="region of interest" description="Disordered" evidence="1">
    <location>
        <begin position="1"/>
        <end position="25"/>
    </location>
</feature>
<keyword evidence="3" id="KW-1185">Reference proteome</keyword>
<accession>A0ABQ2EJX8</accession>
<dbReference type="Proteomes" id="UP000660265">
    <property type="component" value="Unassembled WGS sequence"/>
</dbReference>
<evidence type="ECO:0000313" key="2">
    <source>
        <dbReference type="EMBL" id="GGK12188.1"/>
    </source>
</evidence>